<feature type="domain" description="Cytidyltransferase-like" evidence="10">
    <location>
        <begin position="14"/>
        <end position="184"/>
    </location>
</feature>
<dbReference type="Gene3D" id="3.40.50.620">
    <property type="entry name" value="HUPs"/>
    <property type="match status" value="1"/>
</dbReference>
<accession>A0A2N9H118</accession>
<evidence type="ECO:0000256" key="3">
    <source>
        <dbReference type="ARBA" id="ARBA00022679"/>
    </source>
</evidence>
<feature type="region of interest" description="Disordered" evidence="9">
    <location>
        <begin position="438"/>
        <end position="461"/>
    </location>
</feature>
<protein>
    <recommendedName>
        <fullName evidence="8">choline-phosphate cytidylyltransferase</fullName>
        <ecNumber evidence="8">2.7.7.15</ecNumber>
    </recommendedName>
</protein>
<keyword evidence="6" id="KW-0594">Phospholipid biosynthesis</keyword>
<dbReference type="InterPro" id="IPR045049">
    <property type="entry name" value="Pcy1-like"/>
</dbReference>
<keyword evidence="2" id="KW-0444">Lipid biosynthesis</keyword>
<dbReference type="PANTHER" id="PTHR10739">
    <property type="entry name" value="CYTIDYLYLTRANSFERASE"/>
    <property type="match status" value="1"/>
</dbReference>
<evidence type="ECO:0000256" key="7">
    <source>
        <dbReference type="ARBA" id="ARBA00023264"/>
    </source>
</evidence>
<organism evidence="11">
    <name type="scientific">Fagus sylvatica</name>
    <name type="common">Beechnut</name>
    <dbReference type="NCBI Taxonomy" id="28930"/>
    <lineage>
        <taxon>Eukaryota</taxon>
        <taxon>Viridiplantae</taxon>
        <taxon>Streptophyta</taxon>
        <taxon>Embryophyta</taxon>
        <taxon>Tracheophyta</taxon>
        <taxon>Spermatophyta</taxon>
        <taxon>Magnoliopsida</taxon>
        <taxon>eudicotyledons</taxon>
        <taxon>Gunneridae</taxon>
        <taxon>Pentapetalae</taxon>
        <taxon>rosids</taxon>
        <taxon>fabids</taxon>
        <taxon>Fagales</taxon>
        <taxon>Fagaceae</taxon>
        <taxon>Fagus</taxon>
    </lineage>
</organism>
<dbReference type="InterPro" id="IPR014729">
    <property type="entry name" value="Rossmann-like_a/b/a_fold"/>
</dbReference>
<evidence type="ECO:0000256" key="1">
    <source>
        <dbReference type="ARBA" id="ARBA00010101"/>
    </source>
</evidence>
<dbReference type="GO" id="GO:0031210">
    <property type="term" value="F:phosphatidylcholine binding"/>
    <property type="evidence" value="ECO:0007669"/>
    <property type="project" value="TreeGrafter"/>
</dbReference>
<keyword evidence="4" id="KW-0548">Nucleotidyltransferase</keyword>
<dbReference type="NCBIfam" id="TIGR00125">
    <property type="entry name" value="cyt_tran_rel"/>
    <property type="match status" value="1"/>
</dbReference>
<dbReference type="AlphaFoldDB" id="A0A2N9H118"/>
<keyword evidence="3" id="KW-0808">Transferase</keyword>
<keyword evidence="5" id="KW-0443">Lipid metabolism</keyword>
<dbReference type="InterPro" id="IPR041723">
    <property type="entry name" value="CCT"/>
</dbReference>
<comment type="similarity">
    <text evidence="1">Belongs to the cytidylyltransferase family.</text>
</comment>
<evidence type="ECO:0000256" key="9">
    <source>
        <dbReference type="SAM" id="MobiDB-lite"/>
    </source>
</evidence>
<dbReference type="GO" id="GO:0004105">
    <property type="term" value="F:choline-phosphate cytidylyltransferase activity"/>
    <property type="evidence" value="ECO:0007669"/>
    <property type="project" value="UniProtKB-EC"/>
</dbReference>
<dbReference type="EMBL" id="OIVN01002691">
    <property type="protein sequence ID" value="SPD05702.1"/>
    <property type="molecule type" value="Genomic_DNA"/>
</dbReference>
<evidence type="ECO:0000256" key="6">
    <source>
        <dbReference type="ARBA" id="ARBA00023209"/>
    </source>
</evidence>
<feature type="region of interest" description="Disordered" evidence="9">
    <location>
        <begin position="108"/>
        <end position="127"/>
    </location>
</feature>
<keyword evidence="7" id="KW-1208">Phospholipid metabolism</keyword>
<dbReference type="SUPFAM" id="SSF52374">
    <property type="entry name" value="Nucleotidylyl transferase"/>
    <property type="match status" value="1"/>
</dbReference>
<evidence type="ECO:0000259" key="10">
    <source>
        <dbReference type="Pfam" id="PF01467"/>
    </source>
</evidence>
<evidence type="ECO:0000256" key="2">
    <source>
        <dbReference type="ARBA" id="ARBA00022516"/>
    </source>
</evidence>
<evidence type="ECO:0000313" key="11">
    <source>
        <dbReference type="EMBL" id="SPD05702.1"/>
    </source>
</evidence>
<evidence type="ECO:0000256" key="8">
    <source>
        <dbReference type="ARBA" id="ARBA00026101"/>
    </source>
</evidence>
<reference evidence="11" key="1">
    <citation type="submission" date="2018-02" db="EMBL/GenBank/DDBJ databases">
        <authorList>
            <person name="Cohen D.B."/>
            <person name="Kent A.D."/>
        </authorList>
    </citation>
    <scope>NUCLEOTIDE SEQUENCE</scope>
</reference>
<dbReference type="Pfam" id="PF01467">
    <property type="entry name" value="CTP_transf_like"/>
    <property type="match status" value="1"/>
</dbReference>
<dbReference type="EC" id="2.7.7.15" evidence="8"/>
<gene>
    <name evidence="11" type="ORF">FSB_LOCUS33584</name>
</gene>
<dbReference type="PANTHER" id="PTHR10739:SF13">
    <property type="entry name" value="CHOLINE-PHOSPHATE CYTIDYLYLTRANSFERASE"/>
    <property type="match status" value="1"/>
</dbReference>
<name>A0A2N9H118_FAGSY</name>
<dbReference type="InterPro" id="IPR004821">
    <property type="entry name" value="Cyt_trans-like"/>
</dbReference>
<evidence type="ECO:0000256" key="5">
    <source>
        <dbReference type="ARBA" id="ARBA00023098"/>
    </source>
</evidence>
<sequence length="461" mass="53174">MEKEEVQERAVRVYADGIYDLFHFGHARALEQAKKLFPNTYLLVGCCNDELTHKYKGKTVMNEKERYESLRHCRWVDEVIPDAPWVITQEFVDKHQIDYVAHDSLPWRGRKDKGKGDGEGKGRERKGRGFTMFSNMLIVSSLPENCSYADASGAGKDVYEFVKSIGKFKETKRTYGISTSDIIMKILKDYNQYVMRNLARGYTRKDLGVSYVKEKRLRVNMGLKKLHERVKKQQEKVGEKVLGTSCKIYRDNVSCLNVRRSVMLLLAAISGGGGEDWRWLWRWLRVGLMIGKADSWVCELWTCRGFDASCGLVVGLIRLSCVCVCVFSLGGGSESGTNWSFGFSNGVWERHLKSDFDIWRSKVVDNVDGFGFMEDLIQTVAKTASIHRNEWVENADRLVAGFLEMFEEGCHKMGTAIRDRIQEQLRVQQLRGLIYDEEVDDELYDDSEEEEEEYYDNEEEK</sequence>
<dbReference type="CDD" id="cd02174">
    <property type="entry name" value="CCT"/>
    <property type="match status" value="1"/>
</dbReference>
<evidence type="ECO:0000256" key="4">
    <source>
        <dbReference type="ARBA" id="ARBA00022695"/>
    </source>
</evidence>
<proteinExistence type="inferred from homology"/>